<feature type="compositionally biased region" description="Polar residues" evidence="3">
    <location>
        <begin position="466"/>
        <end position="482"/>
    </location>
</feature>
<evidence type="ECO:0000313" key="5">
    <source>
        <dbReference type="EMBL" id="CAF4891595.1"/>
    </source>
</evidence>
<evidence type="ECO:0000313" key="6">
    <source>
        <dbReference type="Proteomes" id="UP000663880"/>
    </source>
</evidence>
<dbReference type="SUPFAM" id="SSF46689">
    <property type="entry name" value="Homeodomain-like"/>
    <property type="match status" value="1"/>
</dbReference>
<evidence type="ECO:0000256" key="3">
    <source>
        <dbReference type="SAM" id="MobiDB-lite"/>
    </source>
</evidence>
<keyword evidence="2" id="KW-0238">DNA-binding</keyword>
<dbReference type="Gene3D" id="1.10.10.60">
    <property type="entry name" value="Homeodomain-like"/>
    <property type="match status" value="1"/>
</dbReference>
<evidence type="ECO:0000256" key="1">
    <source>
        <dbReference type="ARBA" id="ARBA00004123"/>
    </source>
</evidence>
<comment type="caution">
    <text evidence="5">The sequence shown here is derived from an EMBL/GenBank/DDBJ whole genome shotgun (WGS) entry which is preliminary data.</text>
</comment>
<dbReference type="InterPro" id="IPR050863">
    <property type="entry name" value="CenT-Element_Derived"/>
</dbReference>
<evidence type="ECO:0000256" key="2">
    <source>
        <dbReference type="ARBA" id="ARBA00023125"/>
    </source>
</evidence>
<organism evidence="5 6">
    <name type="scientific">Pieris macdunnoughi</name>
    <dbReference type="NCBI Taxonomy" id="345717"/>
    <lineage>
        <taxon>Eukaryota</taxon>
        <taxon>Metazoa</taxon>
        <taxon>Ecdysozoa</taxon>
        <taxon>Arthropoda</taxon>
        <taxon>Hexapoda</taxon>
        <taxon>Insecta</taxon>
        <taxon>Pterygota</taxon>
        <taxon>Neoptera</taxon>
        <taxon>Endopterygota</taxon>
        <taxon>Lepidoptera</taxon>
        <taxon>Glossata</taxon>
        <taxon>Ditrysia</taxon>
        <taxon>Papilionoidea</taxon>
        <taxon>Pieridae</taxon>
        <taxon>Pierinae</taxon>
        <taxon>Pieris</taxon>
    </lineage>
</organism>
<dbReference type="InterPro" id="IPR009057">
    <property type="entry name" value="Homeodomain-like_sf"/>
</dbReference>
<dbReference type="PROSITE" id="PS51253">
    <property type="entry name" value="HTH_CENPB"/>
    <property type="match status" value="1"/>
</dbReference>
<comment type="subcellular location">
    <subcellularLocation>
        <location evidence="1">Nucleus</location>
    </subcellularLocation>
</comment>
<dbReference type="Pfam" id="PF03184">
    <property type="entry name" value="DDE_1"/>
    <property type="match status" value="1"/>
</dbReference>
<feature type="domain" description="HTH CENPB-type" evidence="4">
    <location>
        <begin position="63"/>
        <end position="140"/>
    </location>
</feature>
<evidence type="ECO:0000259" key="4">
    <source>
        <dbReference type="PROSITE" id="PS51253"/>
    </source>
</evidence>
<dbReference type="EMBL" id="CAJOBZ010000031">
    <property type="protein sequence ID" value="CAF4891595.1"/>
    <property type="molecule type" value="Genomic_DNA"/>
</dbReference>
<dbReference type="GO" id="GO:0003677">
    <property type="term" value="F:DNA binding"/>
    <property type="evidence" value="ECO:0007669"/>
    <property type="project" value="UniProtKB-KW"/>
</dbReference>
<feature type="compositionally biased region" description="Polar residues" evidence="3">
    <location>
        <begin position="535"/>
        <end position="545"/>
    </location>
</feature>
<protein>
    <recommendedName>
        <fullName evidence="4">HTH CENPB-type domain-containing protein</fullName>
    </recommendedName>
</protein>
<feature type="compositionally biased region" description="Polar residues" evidence="3">
    <location>
        <begin position="496"/>
        <end position="518"/>
    </location>
</feature>
<dbReference type="InterPro" id="IPR004875">
    <property type="entry name" value="DDE_SF_endonuclease_dom"/>
</dbReference>
<dbReference type="InterPro" id="IPR006600">
    <property type="entry name" value="HTH_CenpB_DNA-bd_dom"/>
</dbReference>
<sequence>MPRNYIIKTTRQNWSETSMQLALDAVKDGMAFKTASRQFSVPLMALKRRTKGKNKLAVGAVKVLGSKQTVFTTEQEAELVKHIKDMEIRMYGLTKTEILSLAYQLAEKNKIKHPFSSKREKAGIEWLKGFRKRHPDITLRAPESTSAARARAFNKPVVDKKNSILKDTQAKHSFPPYRIFNVDETSLCTVPTKNTKVFAQTGRKQMARVTSAERGDTTTAVVCGSATGNFIPPMFIFRRVRMKMELMDGAPPGSAYACNTTGWMKLGVFEQWFDHFLTHVKPSKDDPAMLMLDGHLSHTKNLNVVLKAREKHVLIMCLPPHCTHKLQPLDVAVMYPLSIYYNQALEKWMNNNPGRVVTVFQVAKIFGEAYLKAATPSNIISGFLKCGIQPINQDVFSDVDYVAAETTEVEADTDIADSDDSSHSVSVLPLSTSTEAMQTSDVSQVLIPMETDEAYAIPRNEPATPCPTNESSPRQTEDSSAVLSVMPPLPCPPLESNATVQSSLCESPPRQTENSTASLPVKPPAPCPPKESRPTVQSSSQTEDSTALLPIMPPLTCSPKESNATGQLSSCESSISAMTPLPVASVDLPSTSFGCFAPRDILPFPKIEGKRSKIIRKKVDTSILTSTP</sequence>
<dbReference type="Proteomes" id="UP000663880">
    <property type="component" value="Unassembled WGS sequence"/>
</dbReference>
<dbReference type="OrthoDB" id="6115549at2759"/>
<feature type="region of interest" description="Disordered" evidence="3">
    <location>
        <begin position="457"/>
        <end position="551"/>
    </location>
</feature>
<accession>A0A821UKW5</accession>
<dbReference type="AlphaFoldDB" id="A0A821UKW5"/>
<gene>
    <name evidence="5" type="ORF">PMACD_LOCUS10517</name>
</gene>
<dbReference type="PANTHER" id="PTHR19303:SF74">
    <property type="entry name" value="POGO TRANSPOSABLE ELEMENT WITH KRAB DOMAIN"/>
    <property type="match status" value="1"/>
</dbReference>
<dbReference type="GO" id="GO:0005634">
    <property type="term" value="C:nucleus"/>
    <property type="evidence" value="ECO:0007669"/>
    <property type="project" value="UniProtKB-SubCell"/>
</dbReference>
<keyword evidence="6" id="KW-1185">Reference proteome</keyword>
<name>A0A821UKW5_9NEOP</name>
<proteinExistence type="predicted"/>
<reference evidence="5" key="1">
    <citation type="submission" date="2021-02" db="EMBL/GenBank/DDBJ databases">
        <authorList>
            <person name="Steward A R."/>
        </authorList>
    </citation>
    <scope>NUCLEOTIDE SEQUENCE</scope>
</reference>
<dbReference type="PANTHER" id="PTHR19303">
    <property type="entry name" value="TRANSPOSON"/>
    <property type="match status" value="1"/>
</dbReference>